<dbReference type="EMBL" id="AJWK01000391">
    <property type="status" value="NOT_ANNOTATED_CDS"/>
    <property type="molecule type" value="Genomic_DNA"/>
</dbReference>
<evidence type="ECO:0000256" key="1">
    <source>
        <dbReference type="SAM" id="MobiDB-lite"/>
    </source>
</evidence>
<evidence type="ECO:0000259" key="2">
    <source>
        <dbReference type="Pfam" id="PF13843"/>
    </source>
</evidence>
<keyword evidence="4" id="KW-1185">Reference proteome</keyword>
<dbReference type="PANTHER" id="PTHR46599:SF6">
    <property type="entry name" value="DUAL SPECIFICITY PHOSPHATASE 26"/>
    <property type="match status" value="1"/>
</dbReference>
<dbReference type="AlphaFoldDB" id="A0A1B0C8C5"/>
<evidence type="ECO:0000313" key="4">
    <source>
        <dbReference type="Proteomes" id="UP000092461"/>
    </source>
</evidence>
<protein>
    <recommendedName>
        <fullName evidence="2">PiggyBac transposable element-derived protein domain-containing protein</fullName>
    </recommendedName>
</protein>
<dbReference type="Pfam" id="PF13843">
    <property type="entry name" value="DDE_Tnp_1_7"/>
    <property type="match status" value="1"/>
</dbReference>
<dbReference type="PANTHER" id="PTHR46599">
    <property type="entry name" value="PIGGYBAC TRANSPOSABLE ELEMENT-DERIVED PROTEIN 4"/>
    <property type="match status" value="1"/>
</dbReference>
<sequence length="598" mass="68908">MNRFRDISHAIQHVELESEEEMEVEQYGEGEGETSDDDAEEDSYEEGSENEFPPCPPEPEQEPEYLNYDWLNEYYQDNQLNSLSDEECSVDLLPESPVVFAEDEANGEFFTSKKDGTKWKKTACVVSRKPPSHNVIRGPVDKVRTPEGNLQQDPVYYLMLYLNDIIPMLTFYTNMEAERVLESTGREWKQIDDLEMGAFIGLLYLNGILGLNNRPTKTIWGRVYGVNIFRATMSRTRFKNILRFLRFDNCTARKTSKPKDKLAPIREVWEIFDCLLAKYYIPGENLTIDEQLVDYRGKCPFKQHMPSKPGKYGLKIFWLNDASTGYPLKSLPYLGKNADQRAKNVGANTVLQLAEIYFGTNRNITVDNFFTSLDLAKCLKENGLTICGTVRMNKTFIPEEFLDCKSREVYSSIFGFSKDFTIVSYTPKKRKCVILLSSMHHNGRVSGPKQIPDIILHYNSTKAGTDRMDQMIGNYSCRRSNRRWPMRYFMNLLDVAGLAAFIVHQKKFPSQSRNTDKRRVFLQAAAEGMIWPHINRRNSRSAAEIWPTEEGTGKRKAKPERGRRGYCHICGIRTMSVCSKCKKNTCVKHIIKLCNKCK</sequence>
<accession>A0A1B0C8C5</accession>
<feature type="compositionally biased region" description="Acidic residues" evidence="1">
    <location>
        <begin position="17"/>
        <end position="49"/>
    </location>
</feature>
<feature type="compositionally biased region" description="Basic and acidic residues" evidence="1">
    <location>
        <begin position="1"/>
        <end position="16"/>
    </location>
</feature>
<reference evidence="3" key="1">
    <citation type="submission" date="2020-05" db="UniProtKB">
        <authorList>
            <consortium name="EnsemblMetazoa"/>
        </authorList>
    </citation>
    <scope>IDENTIFICATION</scope>
    <source>
        <strain evidence="3">Jacobina</strain>
    </source>
</reference>
<dbReference type="EnsemblMetazoa" id="LLOJ000137-RA">
    <property type="protein sequence ID" value="LLOJ000137-PA"/>
    <property type="gene ID" value="LLOJ000137"/>
</dbReference>
<dbReference type="Proteomes" id="UP000092461">
    <property type="component" value="Unassembled WGS sequence"/>
</dbReference>
<proteinExistence type="predicted"/>
<dbReference type="VEuPathDB" id="VectorBase:LLOJ000137"/>
<organism evidence="3 4">
    <name type="scientific">Lutzomyia longipalpis</name>
    <name type="common">Sand fly</name>
    <dbReference type="NCBI Taxonomy" id="7200"/>
    <lineage>
        <taxon>Eukaryota</taxon>
        <taxon>Metazoa</taxon>
        <taxon>Ecdysozoa</taxon>
        <taxon>Arthropoda</taxon>
        <taxon>Hexapoda</taxon>
        <taxon>Insecta</taxon>
        <taxon>Pterygota</taxon>
        <taxon>Neoptera</taxon>
        <taxon>Endopterygota</taxon>
        <taxon>Diptera</taxon>
        <taxon>Nematocera</taxon>
        <taxon>Psychodoidea</taxon>
        <taxon>Psychodidae</taxon>
        <taxon>Lutzomyia</taxon>
        <taxon>Lutzomyia</taxon>
    </lineage>
</organism>
<name>A0A1B0C8C5_LUTLO</name>
<feature type="region of interest" description="Disordered" evidence="1">
    <location>
        <begin position="1"/>
        <end position="63"/>
    </location>
</feature>
<evidence type="ECO:0000313" key="3">
    <source>
        <dbReference type="EnsemblMetazoa" id="LLOJ000137-PA"/>
    </source>
</evidence>
<dbReference type="InterPro" id="IPR029526">
    <property type="entry name" value="PGBD"/>
</dbReference>
<feature type="domain" description="PiggyBac transposable element-derived protein" evidence="2">
    <location>
        <begin position="156"/>
        <end position="498"/>
    </location>
</feature>
<dbReference type="VEuPathDB" id="VectorBase:LLONM1_001200"/>